<comment type="caution">
    <text evidence="3">The sequence shown here is derived from an EMBL/GenBank/DDBJ whole genome shotgun (WGS) entry which is preliminary data.</text>
</comment>
<dbReference type="OrthoDB" id="10665073at2759"/>
<dbReference type="Proteomes" id="UP000094527">
    <property type="component" value="Unassembled WGS sequence"/>
</dbReference>
<feature type="signal peptide" evidence="2">
    <location>
        <begin position="1"/>
        <end position="24"/>
    </location>
</feature>
<sequence length="360" mass="39932">MAQIKEWILCTGICILLLVTLADGKSVQIHTTGKASRVSNHRPTIPNYKRIAGRKGQVVATKPATKIKSNTQIKRQDGVSTSIDPLQSTFNSGLQRFFGFLRNTFISRPEGSSGITNEETGFRLPGLPTTSPFHNFDTTSIIKLIENTDDSQLGDLAESALVDTVSQLVGIIGFDDLRDWLGIILMYFVLGPIMVPLYWLPISLFGMAGLMAPLFFFNPPSKLNTNVMGHDPIKPEAEAEEGAERSLKYLSESDSIFNLFSNKVNERAREANGTSSTVKVLEGCVDRLGCHLTRAYRDNPVSQWLTSHLNTTKVEWARMITDSDDNFTTSPFEDCTKYTCSIFPAVRTFMSAWNGSNNDQ</sequence>
<keyword evidence="2" id="KW-0732">Signal</keyword>
<accession>A0A1D2NHZ4</accession>
<organism evidence="3 4">
    <name type="scientific">Orchesella cincta</name>
    <name type="common">Springtail</name>
    <name type="synonym">Podura cincta</name>
    <dbReference type="NCBI Taxonomy" id="48709"/>
    <lineage>
        <taxon>Eukaryota</taxon>
        <taxon>Metazoa</taxon>
        <taxon>Ecdysozoa</taxon>
        <taxon>Arthropoda</taxon>
        <taxon>Hexapoda</taxon>
        <taxon>Collembola</taxon>
        <taxon>Entomobryomorpha</taxon>
        <taxon>Entomobryoidea</taxon>
        <taxon>Orchesellidae</taxon>
        <taxon>Orchesellinae</taxon>
        <taxon>Orchesella</taxon>
    </lineage>
</organism>
<evidence type="ECO:0000313" key="4">
    <source>
        <dbReference type="Proteomes" id="UP000094527"/>
    </source>
</evidence>
<evidence type="ECO:0000256" key="2">
    <source>
        <dbReference type="SAM" id="SignalP"/>
    </source>
</evidence>
<evidence type="ECO:0000256" key="1">
    <source>
        <dbReference type="SAM" id="Phobius"/>
    </source>
</evidence>
<gene>
    <name evidence="3" type="ORF">Ocin01_01787</name>
</gene>
<reference evidence="3 4" key="1">
    <citation type="journal article" date="2016" name="Genome Biol. Evol.">
        <title>Gene Family Evolution Reflects Adaptation to Soil Environmental Stressors in the Genome of the Collembolan Orchesella cincta.</title>
        <authorList>
            <person name="Faddeeva-Vakhrusheva A."/>
            <person name="Derks M.F."/>
            <person name="Anvar S.Y."/>
            <person name="Agamennone V."/>
            <person name="Suring W."/>
            <person name="Smit S."/>
            <person name="van Straalen N.M."/>
            <person name="Roelofs D."/>
        </authorList>
    </citation>
    <scope>NUCLEOTIDE SEQUENCE [LARGE SCALE GENOMIC DNA]</scope>
    <source>
        <tissue evidence="3">Mixed pool</tissue>
    </source>
</reference>
<feature type="transmembrane region" description="Helical" evidence="1">
    <location>
        <begin position="180"/>
        <end position="200"/>
    </location>
</feature>
<feature type="chain" id="PRO_5008905587" evidence="2">
    <location>
        <begin position="25"/>
        <end position="360"/>
    </location>
</feature>
<proteinExistence type="predicted"/>
<keyword evidence="1" id="KW-0812">Transmembrane</keyword>
<keyword evidence="1" id="KW-0472">Membrane</keyword>
<protein>
    <submittedName>
        <fullName evidence="3">Uncharacterized protein</fullName>
    </submittedName>
</protein>
<evidence type="ECO:0000313" key="3">
    <source>
        <dbReference type="EMBL" id="ODN04877.1"/>
    </source>
</evidence>
<keyword evidence="1" id="KW-1133">Transmembrane helix</keyword>
<keyword evidence="4" id="KW-1185">Reference proteome</keyword>
<name>A0A1D2NHZ4_ORCCI</name>
<dbReference type="AlphaFoldDB" id="A0A1D2NHZ4"/>
<dbReference type="EMBL" id="LJIJ01000034">
    <property type="protein sequence ID" value="ODN04877.1"/>
    <property type="molecule type" value="Genomic_DNA"/>
</dbReference>